<gene>
    <name evidence="3" type="ORF">SPI_00195</name>
</gene>
<dbReference type="InterPro" id="IPR032466">
    <property type="entry name" value="Metal_Hydrolase"/>
</dbReference>
<name>A0A167ZX23_9HYPO</name>
<keyword evidence="4" id="KW-1185">Reference proteome</keyword>
<dbReference type="EMBL" id="AZHD01000001">
    <property type="protein sequence ID" value="OAA68000.1"/>
    <property type="molecule type" value="Genomic_DNA"/>
</dbReference>
<protein>
    <submittedName>
        <fullName evidence="3">Metal-dependent hydrolase, composite domain protein</fullName>
    </submittedName>
</protein>
<dbReference type="AlphaFoldDB" id="A0A167ZX23"/>
<dbReference type="SUPFAM" id="SSF51338">
    <property type="entry name" value="Composite domain of metallo-dependent hydrolases"/>
    <property type="match status" value="1"/>
</dbReference>
<dbReference type="NCBIfam" id="NF006056">
    <property type="entry name" value="PRK08204.1"/>
    <property type="match status" value="1"/>
</dbReference>
<dbReference type="InterPro" id="IPR011059">
    <property type="entry name" value="Metal-dep_hydrolase_composite"/>
</dbReference>
<organism evidence="3 4">
    <name type="scientific">Niveomyces insectorum RCEF 264</name>
    <dbReference type="NCBI Taxonomy" id="1081102"/>
    <lineage>
        <taxon>Eukaryota</taxon>
        <taxon>Fungi</taxon>
        <taxon>Dikarya</taxon>
        <taxon>Ascomycota</taxon>
        <taxon>Pezizomycotina</taxon>
        <taxon>Sordariomycetes</taxon>
        <taxon>Hypocreomycetidae</taxon>
        <taxon>Hypocreales</taxon>
        <taxon>Cordycipitaceae</taxon>
        <taxon>Niveomyces</taxon>
    </lineage>
</organism>
<evidence type="ECO:0000313" key="4">
    <source>
        <dbReference type="Proteomes" id="UP000076874"/>
    </source>
</evidence>
<accession>A0A167ZX23</accession>
<dbReference type="InterPro" id="IPR006680">
    <property type="entry name" value="Amidohydro-rel"/>
</dbReference>
<dbReference type="Gene3D" id="3.20.20.140">
    <property type="entry name" value="Metal-dependent hydrolases"/>
    <property type="match status" value="1"/>
</dbReference>
<evidence type="ECO:0000256" key="1">
    <source>
        <dbReference type="ARBA" id="ARBA00022801"/>
    </source>
</evidence>
<reference evidence="3 4" key="1">
    <citation type="journal article" date="2016" name="Genome Biol. Evol.">
        <title>Divergent and convergent evolution of fungal pathogenicity.</title>
        <authorList>
            <person name="Shang Y."/>
            <person name="Xiao G."/>
            <person name="Zheng P."/>
            <person name="Cen K."/>
            <person name="Zhan S."/>
            <person name="Wang C."/>
        </authorList>
    </citation>
    <scope>NUCLEOTIDE SEQUENCE [LARGE SCALE GENOMIC DNA]</scope>
    <source>
        <strain evidence="3 4">RCEF 264</strain>
    </source>
</reference>
<sequence>MAATSILIKDATVITVDEKLGTQLHCDILVEDGVIKAVGPGLSANSGRVDEVIDGTNCIVSPGFVDTHHHLWQQLLRGVTTDWSLGNYIEHIRNVYGSLYTPEDVYTANYFAGLDLLNNGITTVIDHCHILNSPKHVDAAIKGLKDAHVRGTWCFGFYENPGRADLPDANHTVATPAGFDHAARVAEARRAREEHFPDNDPATQLLTFGGAPAEAEGMTLAALQQEIDLFRSLGARVITMHVAMGNYDVNHQIVQQLGDAGYLGRDLLFSHGASFTESEFALIRAAGAGVSSTPETDLQMGMGHPVAFKAAARGCHVGLGIDITSNQNNDFLALMRLLLQAERGKRHGELLQAPHRTAAERVPLAIAPQSHEALYMATLGGARSIHLDHLIGSITPGKRADLVVTRCDDMNAVPVTNPIGALMFNVHIGNIDTVLVNGKIVKQGGQVLNVDWPKLRAEVRERSARMYAIDQSAPPPPRGLWNSLISGSPKV</sequence>
<dbReference type="Pfam" id="PF01979">
    <property type="entry name" value="Amidohydro_1"/>
    <property type="match status" value="1"/>
</dbReference>
<keyword evidence="1 3" id="KW-0378">Hydrolase</keyword>
<dbReference type="STRING" id="1081102.A0A167ZX23"/>
<evidence type="ECO:0000259" key="2">
    <source>
        <dbReference type="Pfam" id="PF01979"/>
    </source>
</evidence>
<dbReference type="SUPFAM" id="SSF51556">
    <property type="entry name" value="Metallo-dependent hydrolases"/>
    <property type="match status" value="1"/>
</dbReference>
<proteinExistence type="predicted"/>
<dbReference type="PANTHER" id="PTHR43794">
    <property type="entry name" value="AMINOHYDROLASE SSNA-RELATED"/>
    <property type="match status" value="1"/>
</dbReference>
<evidence type="ECO:0000313" key="3">
    <source>
        <dbReference type="EMBL" id="OAA68000.1"/>
    </source>
</evidence>
<dbReference type="InterPro" id="IPR050287">
    <property type="entry name" value="MTA/SAH_deaminase"/>
</dbReference>
<dbReference type="GO" id="GO:0016810">
    <property type="term" value="F:hydrolase activity, acting on carbon-nitrogen (but not peptide) bonds"/>
    <property type="evidence" value="ECO:0007669"/>
    <property type="project" value="InterPro"/>
</dbReference>
<dbReference type="Proteomes" id="UP000076874">
    <property type="component" value="Unassembled WGS sequence"/>
</dbReference>
<feature type="domain" description="Amidohydrolase-related" evidence="2">
    <location>
        <begin position="59"/>
        <end position="441"/>
    </location>
</feature>
<dbReference type="OrthoDB" id="194468at2759"/>
<dbReference type="Gene3D" id="2.30.40.10">
    <property type="entry name" value="Urease, subunit C, domain 1"/>
    <property type="match status" value="1"/>
</dbReference>
<comment type="caution">
    <text evidence="3">The sequence shown here is derived from an EMBL/GenBank/DDBJ whole genome shotgun (WGS) entry which is preliminary data.</text>
</comment>
<dbReference type="PANTHER" id="PTHR43794:SF11">
    <property type="entry name" value="AMIDOHYDROLASE-RELATED DOMAIN-CONTAINING PROTEIN"/>
    <property type="match status" value="1"/>
</dbReference>